<sequence>MSRHFTNPIYLSERVENIIKNSDFLGKGNNGVVYRIDEQTIIKIFNEEKVCKREYEVLRRSRKCTAFPKVYGHGRFYIIRDYVDGVRLDKYLNKNEFNFQLAESIVKLIKDFKKLHYKKLDIRCKDLYVQPDYSIKVIDPKNNFDREMPYPRHLMKGMHKRHRLDKFLSYVKEIDPKLYEFWSENVFVYLEKIENSK</sequence>
<evidence type="ECO:0000313" key="1">
    <source>
        <dbReference type="EMBL" id="MPN24940.1"/>
    </source>
</evidence>
<dbReference type="EMBL" id="VSSQ01073952">
    <property type="protein sequence ID" value="MPN24940.1"/>
    <property type="molecule type" value="Genomic_DNA"/>
</dbReference>
<accession>A0A645GFQ2</accession>
<dbReference type="AlphaFoldDB" id="A0A645GFQ2"/>
<name>A0A645GFQ2_9ZZZZ</name>
<gene>
    <name evidence="1" type="ORF">SDC9_172346</name>
</gene>
<dbReference type="Gene3D" id="1.10.510.10">
    <property type="entry name" value="Transferase(Phosphotransferase) domain 1"/>
    <property type="match status" value="1"/>
</dbReference>
<reference evidence="1" key="1">
    <citation type="submission" date="2019-08" db="EMBL/GenBank/DDBJ databases">
        <authorList>
            <person name="Kucharzyk K."/>
            <person name="Murdoch R.W."/>
            <person name="Higgins S."/>
            <person name="Loffler F."/>
        </authorList>
    </citation>
    <scope>NUCLEOTIDE SEQUENCE</scope>
</reference>
<dbReference type="SUPFAM" id="SSF56112">
    <property type="entry name" value="Protein kinase-like (PK-like)"/>
    <property type="match status" value="1"/>
</dbReference>
<proteinExistence type="predicted"/>
<protein>
    <recommendedName>
        <fullName evidence="2">Protein kinase domain-containing protein</fullName>
    </recommendedName>
</protein>
<comment type="caution">
    <text evidence="1">The sequence shown here is derived from an EMBL/GenBank/DDBJ whole genome shotgun (WGS) entry which is preliminary data.</text>
</comment>
<evidence type="ECO:0008006" key="2">
    <source>
        <dbReference type="Google" id="ProtNLM"/>
    </source>
</evidence>
<dbReference type="InterPro" id="IPR011009">
    <property type="entry name" value="Kinase-like_dom_sf"/>
</dbReference>
<organism evidence="1">
    <name type="scientific">bioreactor metagenome</name>
    <dbReference type="NCBI Taxonomy" id="1076179"/>
    <lineage>
        <taxon>unclassified sequences</taxon>
        <taxon>metagenomes</taxon>
        <taxon>ecological metagenomes</taxon>
    </lineage>
</organism>